<feature type="domain" description="AAA+ ATPase" evidence="10">
    <location>
        <begin position="213"/>
        <end position="347"/>
    </location>
</feature>
<evidence type="ECO:0000256" key="4">
    <source>
        <dbReference type="ARBA" id="ARBA00022741"/>
    </source>
</evidence>
<dbReference type="PANTHER" id="PTHR23074:SF78">
    <property type="entry name" value="KATANIN P60 ATPASE-CONTAINING SUBUNIT A-LIKE 2"/>
    <property type="match status" value="1"/>
</dbReference>
<keyword evidence="12" id="KW-1185">Reference proteome</keyword>
<dbReference type="Pfam" id="PF00004">
    <property type="entry name" value="AAA"/>
    <property type="match status" value="1"/>
</dbReference>
<sequence>MMEVYSPLRNNSKTSNTYRENLKKETQERKRNILHLILKYLLDNNLHSVAEVLQNETQTGLSYQVCDNIDLEIILQEYQSYYYTKFQKNPKILRKLGENEQAIPIRKDKKSAPKEKPPPVRAEKSDEDIFQFEIVTLSKDSTANDIKSKPLTDFENYSSEWREMADQIIKQIVPKTLGITFKDCVSLNGTIETLKEAIVYPLCYPQLFEKACTWKGVLLYGPPGTGKTLLAKALACEAQSTFINVTSSAFISKWRGESEKMVKVLFDVAKFYSPTTIFIDEIDALASTSHDSNHEASRRFKSELLTQIDGIVKSEEVFVLATTNSPWAIDNALLRRFEKRILVPLPDKDSRYDIFRYYFFKNGHDFKDENVTSFVNLTENFTGSDLKNVCKEVEMMIVREKLEQIRRGDKKKSGMRQVKSSDVIQALNKIKPCVESNDYKRYVEWGAKHGAT</sequence>
<dbReference type="InterPro" id="IPR003959">
    <property type="entry name" value="ATPase_AAA_core"/>
</dbReference>
<dbReference type="Gene3D" id="3.40.50.300">
    <property type="entry name" value="P-loop containing nucleotide triphosphate hydrolases"/>
    <property type="match status" value="1"/>
</dbReference>
<keyword evidence="3" id="KW-0493">Microtubule</keyword>
<evidence type="ECO:0000256" key="3">
    <source>
        <dbReference type="ARBA" id="ARBA00022701"/>
    </source>
</evidence>
<gene>
    <name evidence="11" type="ORF">GEV33_008815</name>
</gene>
<dbReference type="GO" id="GO:0016853">
    <property type="term" value="F:isomerase activity"/>
    <property type="evidence" value="ECO:0007669"/>
    <property type="project" value="UniProtKB-KW"/>
</dbReference>
<keyword evidence="2" id="KW-0963">Cytoplasm</keyword>
<proteinExistence type="inferred from homology"/>
<dbReference type="InterPro" id="IPR006594">
    <property type="entry name" value="LisH"/>
</dbReference>
<dbReference type="GO" id="GO:0005524">
    <property type="term" value="F:ATP binding"/>
    <property type="evidence" value="ECO:0007669"/>
    <property type="project" value="UniProtKB-KW"/>
</dbReference>
<dbReference type="GO" id="GO:0016887">
    <property type="term" value="F:ATP hydrolysis activity"/>
    <property type="evidence" value="ECO:0007669"/>
    <property type="project" value="InterPro"/>
</dbReference>
<evidence type="ECO:0000256" key="5">
    <source>
        <dbReference type="ARBA" id="ARBA00022840"/>
    </source>
</evidence>
<evidence type="ECO:0000313" key="12">
    <source>
        <dbReference type="Proteomes" id="UP000719412"/>
    </source>
</evidence>
<dbReference type="PROSITE" id="PS00674">
    <property type="entry name" value="AAA"/>
    <property type="match status" value="1"/>
</dbReference>
<comment type="subcellular location">
    <subcellularLocation>
        <location evidence="1">Cytoplasm</location>
        <location evidence="1">Cytoskeleton</location>
        <location evidence="1">Spindle pole</location>
    </subcellularLocation>
</comment>
<organism evidence="11 12">
    <name type="scientific">Tenebrio molitor</name>
    <name type="common">Yellow mealworm beetle</name>
    <dbReference type="NCBI Taxonomy" id="7067"/>
    <lineage>
        <taxon>Eukaryota</taxon>
        <taxon>Metazoa</taxon>
        <taxon>Ecdysozoa</taxon>
        <taxon>Arthropoda</taxon>
        <taxon>Hexapoda</taxon>
        <taxon>Insecta</taxon>
        <taxon>Pterygota</taxon>
        <taxon>Neoptera</taxon>
        <taxon>Endopterygota</taxon>
        <taxon>Coleoptera</taxon>
        <taxon>Polyphaga</taxon>
        <taxon>Cucujiformia</taxon>
        <taxon>Tenebrionidae</taxon>
        <taxon>Tenebrio</taxon>
    </lineage>
</organism>
<feature type="region of interest" description="Disordered" evidence="9">
    <location>
        <begin position="1"/>
        <end position="25"/>
    </location>
</feature>
<name>A0A8J6HGU5_TENMO</name>
<dbReference type="InterPro" id="IPR050304">
    <property type="entry name" value="MT-severing_AAA_ATPase"/>
</dbReference>
<feature type="compositionally biased region" description="Basic and acidic residues" evidence="9">
    <location>
        <begin position="110"/>
        <end position="124"/>
    </location>
</feature>
<evidence type="ECO:0000313" key="11">
    <source>
        <dbReference type="EMBL" id="KAH0813977.1"/>
    </source>
</evidence>
<keyword evidence="7" id="KW-0413">Isomerase</keyword>
<dbReference type="InterPro" id="IPR003593">
    <property type="entry name" value="AAA+_ATPase"/>
</dbReference>
<dbReference type="Pfam" id="PF17862">
    <property type="entry name" value="AAA_lid_3"/>
    <property type="match status" value="1"/>
</dbReference>
<evidence type="ECO:0000256" key="7">
    <source>
        <dbReference type="ARBA" id="ARBA00023235"/>
    </source>
</evidence>
<evidence type="ECO:0000256" key="6">
    <source>
        <dbReference type="ARBA" id="ARBA00023212"/>
    </source>
</evidence>
<comment type="caution">
    <text evidence="11">The sequence shown here is derived from an EMBL/GenBank/DDBJ whole genome shotgun (WGS) entry which is preliminary data.</text>
</comment>
<dbReference type="PANTHER" id="PTHR23074">
    <property type="entry name" value="AAA DOMAIN-CONTAINING"/>
    <property type="match status" value="1"/>
</dbReference>
<reference evidence="11" key="1">
    <citation type="journal article" date="2020" name="J Insects Food Feed">
        <title>The yellow mealworm (Tenebrio molitor) genome: a resource for the emerging insects as food and feed industry.</title>
        <authorList>
            <person name="Eriksson T."/>
            <person name="Andere A."/>
            <person name="Kelstrup H."/>
            <person name="Emery V."/>
            <person name="Picard C."/>
        </authorList>
    </citation>
    <scope>NUCLEOTIDE SEQUENCE</scope>
    <source>
        <strain evidence="11">Stoneville</strain>
        <tissue evidence="11">Whole head</tissue>
    </source>
</reference>
<dbReference type="EMBL" id="JABDTM020024766">
    <property type="protein sequence ID" value="KAH0813977.1"/>
    <property type="molecule type" value="Genomic_DNA"/>
</dbReference>
<evidence type="ECO:0000259" key="10">
    <source>
        <dbReference type="SMART" id="SM00382"/>
    </source>
</evidence>
<dbReference type="SMART" id="SM00667">
    <property type="entry name" value="LisH"/>
    <property type="match status" value="1"/>
</dbReference>
<comment type="similarity">
    <text evidence="8">Belongs to the AAA ATPase family.</text>
</comment>
<dbReference type="FunFam" id="3.40.50.300:FF:001003">
    <property type="entry name" value="Vacuolar protein sorting-associated protein 4"/>
    <property type="match status" value="1"/>
</dbReference>
<evidence type="ECO:0000256" key="2">
    <source>
        <dbReference type="ARBA" id="ARBA00022490"/>
    </source>
</evidence>
<evidence type="ECO:0000256" key="8">
    <source>
        <dbReference type="RuleBase" id="RU003651"/>
    </source>
</evidence>
<dbReference type="AlphaFoldDB" id="A0A8J6HGU5"/>
<feature type="region of interest" description="Disordered" evidence="9">
    <location>
        <begin position="104"/>
        <end position="124"/>
    </location>
</feature>
<keyword evidence="4 8" id="KW-0547">Nucleotide-binding</keyword>
<dbReference type="InterPro" id="IPR027417">
    <property type="entry name" value="P-loop_NTPase"/>
</dbReference>
<dbReference type="SUPFAM" id="SSF52540">
    <property type="entry name" value="P-loop containing nucleoside triphosphate hydrolases"/>
    <property type="match status" value="1"/>
</dbReference>
<evidence type="ECO:0000256" key="1">
    <source>
        <dbReference type="ARBA" id="ARBA00004647"/>
    </source>
</evidence>
<accession>A0A8J6HGU5</accession>
<keyword evidence="5 8" id="KW-0067">ATP-binding</keyword>
<evidence type="ECO:0000256" key="9">
    <source>
        <dbReference type="SAM" id="MobiDB-lite"/>
    </source>
</evidence>
<dbReference type="GO" id="GO:0000922">
    <property type="term" value="C:spindle pole"/>
    <property type="evidence" value="ECO:0007669"/>
    <property type="project" value="UniProtKB-SubCell"/>
</dbReference>
<dbReference type="Proteomes" id="UP000719412">
    <property type="component" value="Unassembled WGS sequence"/>
</dbReference>
<dbReference type="SMART" id="SM00382">
    <property type="entry name" value="AAA"/>
    <property type="match status" value="1"/>
</dbReference>
<protein>
    <recommendedName>
        <fullName evidence="10">AAA+ ATPase domain-containing protein</fullName>
    </recommendedName>
</protein>
<keyword evidence="6" id="KW-0206">Cytoskeleton</keyword>
<feature type="compositionally biased region" description="Polar residues" evidence="9">
    <location>
        <begin position="8"/>
        <end position="19"/>
    </location>
</feature>
<dbReference type="GO" id="GO:0005874">
    <property type="term" value="C:microtubule"/>
    <property type="evidence" value="ECO:0007669"/>
    <property type="project" value="UniProtKB-KW"/>
</dbReference>
<dbReference type="InterPro" id="IPR003960">
    <property type="entry name" value="ATPase_AAA_CS"/>
</dbReference>
<reference evidence="11" key="2">
    <citation type="submission" date="2021-08" db="EMBL/GenBank/DDBJ databases">
        <authorList>
            <person name="Eriksson T."/>
        </authorList>
    </citation>
    <scope>NUCLEOTIDE SEQUENCE</scope>
    <source>
        <strain evidence="11">Stoneville</strain>
        <tissue evidence="11">Whole head</tissue>
    </source>
</reference>
<dbReference type="Gene3D" id="1.10.8.60">
    <property type="match status" value="1"/>
</dbReference>
<dbReference type="PROSITE" id="PS50896">
    <property type="entry name" value="LISH"/>
    <property type="match status" value="1"/>
</dbReference>
<dbReference type="InterPro" id="IPR041569">
    <property type="entry name" value="AAA_lid_3"/>
</dbReference>